<comment type="caution">
    <text evidence="2">The sequence shown here is derived from an EMBL/GenBank/DDBJ whole genome shotgun (WGS) entry which is preliminary data.</text>
</comment>
<evidence type="ECO:0000313" key="2">
    <source>
        <dbReference type="EMBL" id="KAI9278481.1"/>
    </source>
</evidence>
<feature type="region of interest" description="Disordered" evidence="1">
    <location>
        <begin position="50"/>
        <end position="152"/>
    </location>
</feature>
<dbReference type="AlphaFoldDB" id="A0AAD5KCK3"/>
<feature type="compositionally biased region" description="Basic and acidic residues" evidence="1">
    <location>
        <begin position="141"/>
        <end position="152"/>
    </location>
</feature>
<sequence length="152" mass="16909">MCMLFIIDECVNMYKGGESERVRKKGFPLKKKKKVQGFLFIINISIKNKNQGNCLGSRKNSDQGQRLGSSGENNNGPSATSGNTLGSSTHKGKQNADREAMLAAAEQRRQQAENRGVVKQDGKLSKQLAEQKRQNPLQADNSKDMPERIVWD</sequence>
<feature type="compositionally biased region" description="Basic and acidic residues" evidence="1">
    <location>
        <begin position="94"/>
        <end position="133"/>
    </location>
</feature>
<dbReference type="Proteomes" id="UP001209540">
    <property type="component" value="Unassembled WGS sequence"/>
</dbReference>
<protein>
    <submittedName>
        <fullName evidence="2">Uncharacterized protein</fullName>
    </submittedName>
</protein>
<reference evidence="2" key="2">
    <citation type="submission" date="2023-02" db="EMBL/GenBank/DDBJ databases">
        <authorList>
            <consortium name="DOE Joint Genome Institute"/>
            <person name="Mondo S.J."/>
            <person name="Chang Y."/>
            <person name="Wang Y."/>
            <person name="Ahrendt S."/>
            <person name="Andreopoulos W."/>
            <person name="Barry K."/>
            <person name="Beard J."/>
            <person name="Benny G.L."/>
            <person name="Blankenship S."/>
            <person name="Bonito G."/>
            <person name="Cuomo C."/>
            <person name="Desiro A."/>
            <person name="Gervers K.A."/>
            <person name="Hundley H."/>
            <person name="Kuo A."/>
            <person name="LaButti K."/>
            <person name="Lang B.F."/>
            <person name="Lipzen A."/>
            <person name="O'Donnell K."/>
            <person name="Pangilinan J."/>
            <person name="Reynolds N."/>
            <person name="Sandor L."/>
            <person name="Smith M.W."/>
            <person name="Tsang A."/>
            <person name="Grigoriev I.V."/>
            <person name="Stajich J.E."/>
            <person name="Spatafora J.W."/>
        </authorList>
    </citation>
    <scope>NUCLEOTIDE SEQUENCE</scope>
    <source>
        <strain evidence="2">RSA 2281</strain>
    </source>
</reference>
<organism evidence="2 3">
    <name type="scientific">Phascolomyces articulosus</name>
    <dbReference type="NCBI Taxonomy" id="60185"/>
    <lineage>
        <taxon>Eukaryota</taxon>
        <taxon>Fungi</taxon>
        <taxon>Fungi incertae sedis</taxon>
        <taxon>Mucoromycota</taxon>
        <taxon>Mucoromycotina</taxon>
        <taxon>Mucoromycetes</taxon>
        <taxon>Mucorales</taxon>
        <taxon>Lichtheimiaceae</taxon>
        <taxon>Phascolomyces</taxon>
    </lineage>
</organism>
<evidence type="ECO:0000313" key="3">
    <source>
        <dbReference type="Proteomes" id="UP001209540"/>
    </source>
</evidence>
<keyword evidence="3" id="KW-1185">Reference proteome</keyword>
<gene>
    <name evidence="2" type="ORF">BDA99DRAFT_492263</name>
</gene>
<proteinExistence type="predicted"/>
<evidence type="ECO:0000256" key="1">
    <source>
        <dbReference type="SAM" id="MobiDB-lite"/>
    </source>
</evidence>
<dbReference type="EMBL" id="JAIXMP010000001">
    <property type="protein sequence ID" value="KAI9278481.1"/>
    <property type="molecule type" value="Genomic_DNA"/>
</dbReference>
<accession>A0AAD5KCK3</accession>
<reference evidence="2" key="1">
    <citation type="journal article" date="2022" name="IScience">
        <title>Evolution of zygomycete secretomes and the origins of terrestrial fungal ecologies.</title>
        <authorList>
            <person name="Chang Y."/>
            <person name="Wang Y."/>
            <person name="Mondo S."/>
            <person name="Ahrendt S."/>
            <person name="Andreopoulos W."/>
            <person name="Barry K."/>
            <person name="Beard J."/>
            <person name="Benny G.L."/>
            <person name="Blankenship S."/>
            <person name="Bonito G."/>
            <person name="Cuomo C."/>
            <person name="Desiro A."/>
            <person name="Gervers K.A."/>
            <person name="Hundley H."/>
            <person name="Kuo A."/>
            <person name="LaButti K."/>
            <person name="Lang B.F."/>
            <person name="Lipzen A."/>
            <person name="O'Donnell K."/>
            <person name="Pangilinan J."/>
            <person name="Reynolds N."/>
            <person name="Sandor L."/>
            <person name="Smith M.E."/>
            <person name="Tsang A."/>
            <person name="Grigoriev I.V."/>
            <person name="Stajich J.E."/>
            <person name="Spatafora J.W."/>
        </authorList>
    </citation>
    <scope>NUCLEOTIDE SEQUENCE</scope>
    <source>
        <strain evidence="2">RSA 2281</strain>
    </source>
</reference>
<name>A0AAD5KCK3_9FUNG</name>
<feature type="compositionally biased region" description="Polar residues" evidence="1">
    <location>
        <begin position="62"/>
        <end position="89"/>
    </location>
</feature>